<comment type="caution">
    <text evidence="1">The sequence shown here is derived from an EMBL/GenBank/DDBJ whole genome shotgun (WGS) entry which is preliminary data.</text>
</comment>
<organism evidence="1 2">
    <name type="scientific">Trema orientale</name>
    <name type="common">Charcoal tree</name>
    <name type="synonym">Celtis orientalis</name>
    <dbReference type="NCBI Taxonomy" id="63057"/>
    <lineage>
        <taxon>Eukaryota</taxon>
        <taxon>Viridiplantae</taxon>
        <taxon>Streptophyta</taxon>
        <taxon>Embryophyta</taxon>
        <taxon>Tracheophyta</taxon>
        <taxon>Spermatophyta</taxon>
        <taxon>Magnoliopsida</taxon>
        <taxon>eudicotyledons</taxon>
        <taxon>Gunneridae</taxon>
        <taxon>Pentapetalae</taxon>
        <taxon>rosids</taxon>
        <taxon>fabids</taxon>
        <taxon>Rosales</taxon>
        <taxon>Cannabaceae</taxon>
        <taxon>Trema</taxon>
    </lineage>
</organism>
<gene>
    <name evidence="1" type="ORF">TorRG33x02_134190</name>
</gene>
<dbReference type="AlphaFoldDB" id="A0A2P5EZ18"/>
<protein>
    <submittedName>
        <fullName evidence="1">Uncharacterized protein</fullName>
    </submittedName>
</protein>
<reference evidence="2" key="1">
    <citation type="submission" date="2016-06" db="EMBL/GenBank/DDBJ databases">
        <title>Parallel loss of symbiosis genes in relatives of nitrogen-fixing non-legume Parasponia.</title>
        <authorList>
            <person name="Van Velzen R."/>
            <person name="Holmer R."/>
            <person name="Bu F."/>
            <person name="Rutten L."/>
            <person name="Van Zeijl A."/>
            <person name="Liu W."/>
            <person name="Santuari L."/>
            <person name="Cao Q."/>
            <person name="Sharma T."/>
            <person name="Shen D."/>
            <person name="Roswanjaya Y."/>
            <person name="Wardhani T."/>
            <person name="Kalhor M.S."/>
            <person name="Jansen J."/>
            <person name="Van den Hoogen J."/>
            <person name="Gungor B."/>
            <person name="Hartog M."/>
            <person name="Hontelez J."/>
            <person name="Verver J."/>
            <person name="Yang W.-C."/>
            <person name="Schijlen E."/>
            <person name="Repin R."/>
            <person name="Schilthuizen M."/>
            <person name="Schranz E."/>
            <person name="Heidstra R."/>
            <person name="Miyata K."/>
            <person name="Fedorova E."/>
            <person name="Kohlen W."/>
            <person name="Bisseling T."/>
            <person name="Smit S."/>
            <person name="Geurts R."/>
        </authorList>
    </citation>
    <scope>NUCLEOTIDE SEQUENCE [LARGE SCALE GENOMIC DNA]</scope>
    <source>
        <strain evidence="2">cv. RG33-2</strain>
    </source>
</reference>
<feature type="non-terminal residue" evidence="1">
    <location>
        <position position="1"/>
    </location>
</feature>
<evidence type="ECO:0000313" key="1">
    <source>
        <dbReference type="EMBL" id="PON90781.1"/>
    </source>
</evidence>
<dbReference type="Proteomes" id="UP000237000">
    <property type="component" value="Unassembled WGS sequence"/>
</dbReference>
<accession>A0A2P5EZ18</accession>
<dbReference type="EMBL" id="JXTC01000080">
    <property type="protein sequence ID" value="PON90781.1"/>
    <property type="molecule type" value="Genomic_DNA"/>
</dbReference>
<evidence type="ECO:0000313" key="2">
    <source>
        <dbReference type="Proteomes" id="UP000237000"/>
    </source>
</evidence>
<sequence length="62" mass="6813">IKRTGSELVGGNSQIIKVGQLDKDKARETLLSGANLTFVKDMYLHPSTNVVDLDGKRKSVNR</sequence>
<dbReference type="InParanoid" id="A0A2P5EZ18"/>
<name>A0A2P5EZ18_TREOI</name>
<proteinExistence type="predicted"/>
<dbReference type="OrthoDB" id="10282091at2759"/>
<keyword evidence="2" id="KW-1185">Reference proteome</keyword>